<dbReference type="Pfam" id="PF07587">
    <property type="entry name" value="PSD1"/>
    <property type="match status" value="1"/>
</dbReference>
<feature type="domain" description="LamG-like jellyroll fold" evidence="5">
    <location>
        <begin position="504"/>
        <end position="650"/>
    </location>
</feature>
<dbReference type="GO" id="GO:0009055">
    <property type="term" value="F:electron transfer activity"/>
    <property type="evidence" value="ECO:0007669"/>
    <property type="project" value="InterPro"/>
</dbReference>
<name>A0A517PCQ9_9PLAN</name>
<dbReference type="Pfam" id="PF07583">
    <property type="entry name" value="PSCyt2"/>
    <property type="match status" value="1"/>
</dbReference>
<reference evidence="6 7" key="1">
    <citation type="submission" date="2019-02" db="EMBL/GenBank/DDBJ databases">
        <title>Deep-cultivation of Planctomycetes and their phenomic and genomic characterization uncovers novel biology.</title>
        <authorList>
            <person name="Wiegand S."/>
            <person name="Jogler M."/>
            <person name="Boedeker C."/>
            <person name="Pinto D."/>
            <person name="Vollmers J."/>
            <person name="Rivas-Marin E."/>
            <person name="Kohn T."/>
            <person name="Peeters S.H."/>
            <person name="Heuer A."/>
            <person name="Rast P."/>
            <person name="Oberbeckmann S."/>
            <person name="Bunk B."/>
            <person name="Jeske O."/>
            <person name="Meyerdierks A."/>
            <person name="Storesund J.E."/>
            <person name="Kallscheuer N."/>
            <person name="Luecker S."/>
            <person name="Lage O.M."/>
            <person name="Pohl T."/>
            <person name="Merkel B.J."/>
            <person name="Hornburger P."/>
            <person name="Mueller R.-W."/>
            <person name="Bruemmer F."/>
            <person name="Labrenz M."/>
            <person name="Spormann A.M."/>
            <person name="Op den Camp H."/>
            <person name="Overmann J."/>
            <person name="Amann R."/>
            <person name="Jetten M.S.M."/>
            <person name="Mascher T."/>
            <person name="Medema M.H."/>
            <person name="Devos D.P."/>
            <person name="Kaster A.-K."/>
            <person name="Ovreas L."/>
            <person name="Rohde M."/>
            <person name="Galperin M.Y."/>
            <person name="Jogler C."/>
        </authorList>
    </citation>
    <scope>NUCLEOTIDE SEQUENCE [LARGE SCALE GENOMIC DNA]</scope>
    <source>
        <strain evidence="6 7">CA12</strain>
    </source>
</reference>
<evidence type="ECO:0000256" key="4">
    <source>
        <dbReference type="SAM" id="SignalP"/>
    </source>
</evidence>
<dbReference type="Pfam" id="PF13385">
    <property type="entry name" value="Laminin_G_3"/>
    <property type="match status" value="1"/>
</dbReference>
<feature type="chain" id="PRO_5021903960" evidence="4">
    <location>
        <begin position="22"/>
        <end position="1066"/>
    </location>
</feature>
<keyword evidence="2" id="KW-1015">Disulfide bond</keyword>
<dbReference type="Pfam" id="PF07635">
    <property type="entry name" value="PSCyt1"/>
    <property type="match status" value="1"/>
</dbReference>
<dbReference type="InterPro" id="IPR006558">
    <property type="entry name" value="LamG-like"/>
</dbReference>
<evidence type="ECO:0000313" key="7">
    <source>
        <dbReference type="Proteomes" id="UP000318741"/>
    </source>
</evidence>
<keyword evidence="1 4" id="KW-0732">Signal</keyword>
<dbReference type="InterPro" id="IPR011444">
    <property type="entry name" value="DUF1549"/>
</dbReference>
<dbReference type="GO" id="GO:0020037">
    <property type="term" value="F:heme binding"/>
    <property type="evidence" value="ECO:0007669"/>
    <property type="project" value="InterPro"/>
</dbReference>
<evidence type="ECO:0000256" key="1">
    <source>
        <dbReference type="ARBA" id="ARBA00022729"/>
    </source>
</evidence>
<dbReference type="InterPro" id="IPR022655">
    <property type="entry name" value="DUF1553"/>
</dbReference>
<organism evidence="6 7">
    <name type="scientific">Alienimonas californiensis</name>
    <dbReference type="NCBI Taxonomy" id="2527989"/>
    <lineage>
        <taxon>Bacteria</taxon>
        <taxon>Pseudomonadati</taxon>
        <taxon>Planctomycetota</taxon>
        <taxon>Planctomycetia</taxon>
        <taxon>Planctomycetales</taxon>
        <taxon>Planctomycetaceae</taxon>
        <taxon>Alienimonas</taxon>
    </lineage>
</organism>
<protein>
    <submittedName>
        <fullName evidence="6">Planctomycete cytochrome C</fullName>
    </submittedName>
</protein>
<dbReference type="InterPro" id="IPR011429">
    <property type="entry name" value="Cyt_c_Planctomycete-type"/>
</dbReference>
<evidence type="ECO:0000256" key="3">
    <source>
        <dbReference type="SAM" id="MobiDB-lite"/>
    </source>
</evidence>
<feature type="signal peptide" evidence="4">
    <location>
        <begin position="1"/>
        <end position="21"/>
    </location>
</feature>
<evidence type="ECO:0000313" key="6">
    <source>
        <dbReference type="EMBL" id="QDT17163.1"/>
    </source>
</evidence>
<gene>
    <name evidence="6" type="ORF">CA12_32750</name>
</gene>
<dbReference type="KEGG" id="acaf:CA12_32750"/>
<dbReference type="Gene3D" id="2.60.120.200">
    <property type="match status" value="1"/>
</dbReference>
<dbReference type="EMBL" id="CP036265">
    <property type="protein sequence ID" value="QDT17163.1"/>
    <property type="molecule type" value="Genomic_DNA"/>
</dbReference>
<dbReference type="SUPFAM" id="SSF49899">
    <property type="entry name" value="Concanavalin A-like lectins/glucanases"/>
    <property type="match status" value="1"/>
</dbReference>
<sequence length="1066" mass="116462" precursor="true">MPQAPSAIVAALTLFVSAAGAGERPISFNRDVRPILSDRCFHCHGPDAANQASPFRLDTRENALADLGGYVGVAPGDLAGSELHARIHADDWSKMPPPDSNRTLTDAERAVLDRWIEAGAPFDAHWSFKPLPAAVAAPEAGAGWAVSPLDRFVAEEHSSRGLTPTPPAPPEAWLRRVTFDLTGLPPTLAELDAFLAAFAEEPDAARTAAVDRLLASDAHAERLTAEWLDVARYSDSYGYQRDDERFVWPYRDWVLRSFRDNSPYDRFLTEQLAGDLLPDATPDQQLATAFNRLHSHKKEGGSPPEEFRVENVADRTHTAAAAFLGLTMECARCHDHKYDPITQRDYYALSAYFGNVAERGLISFFTAAVPTPAMNWTTAEQAAEIHAARAAVADLETRLDRVWADADGEFAAWLAARPDRLPTVEPAASLSFEAFAEVAAEQAVSDSGGKLNPAEAAGLSNPAGQPAVTPRANRLVDGRVGRALELTGDDAVVLPGAGHFERHQPFSFALWIRPTELTERAVIVRRSRGWDDAGSIGYELTKRGDRLAVRLAHFWPGDAIGLETTKPLTVDRWTHVAVTYDGSSRAAGLRLFLNGEPAETVVTADRLTRTITQWSGGYPDLAIGSRYRDRGFKDGAVDEFRLYDRTLSPLEVRGLFDPAAVEPLFATPTEELSDDQRSALREFFLATAHEPSREAQTALTAARQRLGAAVDATPAITVMREQEGPASAFLLNRGAYDQPGEAIAADTPSALPPFPADAPRNRLGLARWLTEPDHPLTARVAVNRYWQLMFGRGLVSTPEDFGNQGEPPSHPELLDWLARDFVEHGWDVRRLLRTMALSATYAQDSVVSPESRDRDPENVWLTRASGDRLSAEMIRDNALAVSGLLERRVGGPPAKPYDLALAYTPLQPDDGPGLYRRSLYTFWKRTAPAPVMLAMNSGRREVCRLRRDVVQSPLQALVLLNGTQFVEASRVFAGRLLREHGDDTDAAAAAAFRTLTSRVPTDAEATVLHDLFEDQQARYAADPAAAEELLNVGAAPRSADLPPARHAALTALVNGLLNLDESARRP</sequence>
<keyword evidence="7" id="KW-1185">Reference proteome</keyword>
<proteinExistence type="predicted"/>
<dbReference type="PANTHER" id="PTHR35889">
    <property type="entry name" value="CYCLOINULO-OLIGOSACCHARIDE FRUCTANOTRANSFERASE-RELATED"/>
    <property type="match status" value="1"/>
</dbReference>
<feature type="region of interest" description="Disordered" evidence="3">
    <location>
        <begin position="446"/>
        <end position="469"/>
    </location>
</feature>
<accession>A0A517PCQ9</accession>
<dbReference type="AlphaFoldDB" id="A0A517PCQ9"/>
<dbReference type="SMART" id="SM00560">
    <property type="entry name" value="LamGL"/>
    <property type="match status" value="1"/>
</dbReference>
<dbReference type="Proteomes" id="UP000318741">
    <property type="component" value="Chromosome"/>
</dbReference>
<dbReference type="PANTHER" id="PTHR35889:SF3">
    <property type="entry name" value="F-BOX DOMAIN-CONTAINING PROTEIN"/>
    <property type="match status" value="1"/>
</dbReference>
<evidence type="ECO:0000256" key="2">
    <source>
        <dbReference type="ARBA" id="ARBA00023157"/>
    </source>
</evidence>
<evidence type="ECO:0000259" key="5">
    <source>
        <dbReference type="SMART" id="SM00560"/>
    </source>
</evidence>
<dbReference type="InterPro" id="IPR036909">
    <property type="entry name" value="Cyt_c-like_dom_sf"/>
</dbReference>
<dbReference type="RefSeq" id="WP_165700805.1">
    <property type="nucleotide sequence ID" value="NZ_CP036265.1"/>
</dbReference>
<dbReference type="InterPro" id="IPR013320">
    <property type="entry name" value="ConA-like_dom_sf"/>
</dbReference>
<dbReference type="SUPFAM" id="SSF46626">
    <property type="entry name" value="Cytochrome c"/>
    <property type="match status" value="1"/>
</dbReference>